<dbReference type="PANTHER" id="PTHR14402">
    <property type="entry name" value="RECEPTOR TRANSPORTING PROTEIN"/>
    <property type="match status" value="1"/>
</dbReference>
<keyword evidence="3" id="KW-0479">Metal-binding</keyword>
<dbReference type="InterPro" id="IPR037177">
    <property type="entry name" value="DLC_sf"/>
</dbReference>
<evidence type="ECO:0000256" key="1">
    <source>
        <dbReference type="ARBA" id="ARBA00004167"/>
    </source>
</evidence>
<dbReference type="GO" id="GO:0030286">
    <property type="term" value="C:dynein complex"/>
    <property type="evidence" value="ECO:0007669"/>
    <property type="project" value="InterPro"/>
</dbReference>
<dbReference type="AlphaFoldDB" id="A0A818LQF3"/>
<protein>
    <recommendedName>
        <fullName evidence="8">3CxxC-type domain-containing protein</fullName>
    </recommendedName>
</protein>
<evidence type="ECO:0000256" key="2">
    <source>
        <dbReference type="ARBA" id="ARBA00022692"/>
    </source>
</evidence>
<organism evidence="9 10">
    <name type="scientific">Rotaria socialis</name>
    <dbReference type="NCBI Taxonomy" id="392032"/>
    <lineage>
        <taxon>Eukaryota</taxon>
        <taxon>Metazoa</taxon>
        <taxon>Spiralia</taxon>
        <taxon>Gnathifera</taxon>
        <taxon>Rotifera</taxon>
        <taxon>Eurotatoria</taxon>
        <taxon>Bdelloidea</taxon>
        <taxon>Philodinida</taxon>
        <taxon>Philodinidae</taxon>
        <taxon>Rotaria</taxon>
    </lineage>
</organism>
<keyword evidence="5" id="KW-0862">Zinc</keyword>
<accession>A0A818LQF3</accession>
<keyword evidence="4" id="KW-0863">Zinc-finger</keyword>
<dbReference type="InterPro" id="IPR027377">
    <property type="entry name" value="ZAR1/RTP1-5-like_Znf-3CxxC"/>
</dbReference>
<sequence length="416" mass="48152">MEKFQNYPLSTATNSFILVDGTQKIPRFTSKDSGVSLGDDYDYSDNESTISDECDFDIDQNCFSLLNEQQTTPTTITKDAHMASMISDNDKKFFCENTAWAWHGEFGRLIMATAMTYNLDYRLILLEDRSICPRALEAHYSILRLDNAKAQFKCDTCGHCWTSMRARCSFYISKPSQGGIVLLKLYTQQCQYCYSTVYPLWYYDEICRVMKNLASTIFEHYFPYAFPSIYWELTHNGRKPVRRLLQREGNMHRKHNPFLCEACHLGSHGKVYCYYCRNASQDGYHPHANKVPDDLLTTRGFNFWKNALAKIHSYLKPITMARWEIRKQDSGITDIMKTNILSTISTAIDMHGSSEKFEVAKVVSDWLDETYGKYWAVIIYDTGHAQAAKTTFGSKYLVVEEKRLAWSFQIFKQANS</sequence>
<dbReference type="Proteomes" id="UP000663833">
    <property type="component" value="Unassembled WGS sequence"/>
</dbReference>
<keyword evidence="6" id="KW-1133">Transmembrane helix</keyword>
<dbReference type="GO" id="GO:0051205">
    <property type="term" value="P:protein insertion into membrane"/>
    <property type="evidence" value="ECO:0007669"/>
    <property type="project" value="TreeGrafter"/>
</dbReference>
<reference evidence="9" key="1">
    <citation type="submission" date="2021-02" db="EMBL/GenBank/DDBJ databases">
        <authorList>
            <person name="Nowell W R."/>
        </authorList>
    </citation>
    <scope>NUCLEOTIDE SEQUENCE</scope>
</reference>
<keyword evidence="2" id="KW-0812">Transmembrane</keyword>
<dbReference type="GO" id="GO:0031849">
    <property type="term" value="F:olfactory receptor binding"/>
    <property type="evidence" value="ECO:0007669"/>
    <property type="project" value="TreeGrafter"/>
</dbReference>
<dbReference type="GO" id="GO:0008270">
    <property type="term" value="F:zinc ion binding"/>
    <property type="evidence" value="ECO:0007669"/>
    <property type="project" value="UniProtKB-KW"/>
</dbReference>
<evidence type="ECO:0000256" key="6">
    <source>
        <dbReference type="ARBA" id="ARBA00022989"/>
    </source>
</evidence>
<evidence type="ECO:0000256" key="4">
    <source>
        <dbReference type="ARBA" id="ARBA00022771"/>
    </source>
</evidence>
<comment type="subcellular location">
    <subcellularLocation>
        <location evidence="1">Membrane</location>
        <topology evidence="1">Single-pass membrane protein</topology>
    </subcellularLocation>
</comment>
<comment type="caution">
    <text evidence="9">The sequence shown here is derived from an EMBL/GenBank/DDBJ whole genome shotgun (WGS) entry which is preliminary data.</text>
</comment>
<proteinExistence type="predicted"/>
<dbReference type="EMBL" id="CAJNYD010004213">
    <property type="protein sequence ID" value="CAF3579820.1"/>
    <property type="molecule type" value="Genomic_DNA"/>
</dbReference>
<dbReference type="InterPro" id="IPR026096">
    <property type="entry name" value="R-trans_p"/>
</dbReference>
<feature type="domain" description="3CxxC-type" evidence="8">
    <location>
        <begin position="147"/>
        <end position="266"/>
    </location>
</feature>
<keyword evidence="7" id="KW-0472">Membrane</keyword>
<dbReference type="GO" id="GO:0006612">
    <property type="term" value="P:protein targeting to membrane"/>
    <property type="evidence" value="ECO:0007669"/>
    <property type="project" value="TreeGrafter"/>
</dbReference>
<dbReference type="Pfam" id="PF13695">
    <property type="entry name" value="Zn_ribbon_3CxxC"/>
    <property type="match status" value="1"/>
</dbReference>
<evidence type="ECO:0000313" key="10">
    <source>
        <dbReference type="Proteomes" id="UP000663833"/>
    </source>
</evidence>
<dbReference type="SMART" id="SM01328">
    <property type="entry name" value="zf-3CxxC"/>
    <property type="match status" value="1"/>
</dbReference>
<evidence type="ECO:0000256" key="7">
    <source>
        <dbReference type="ARBA" id="ARBA00023136"/>
    </source>
</evidence>
<evidence type="ECO:0000256" key="5">
    <source>
        <dbReference type="ARBA" id="ARBA00022833"/>
    </source>
</evidence>
<evidence type="ECO:0000256" key="3">
    <source>
        <dbReference type="ARBA" id="ARBA00022723"/>
    </source>
</evidence>
<dbReference type="SUPFAM" id="SSF54648">
    <property type="entry name" value="DLC"/>
    <property type="match status" value="1"/>
</dbReference>
<evidence type="ECO:0000313" key="9">
    <source>
        <dbReference type="EMBL" id="CAF3579820.1"/>
    </source>
</evidence>
<evidence type="ECO:0000259" key="8">
    <source>
        <dbReference type="SMART" id="SM01328"/>
    </source>
</evidence>
<name>A0A818LQF3_9BILA</name>
<dbReference type="PANTHER" id="PTHR14402:SF10">
    <property type="entry name" value="3CXXC-TYPE DOMAIN-CONTAINING PROTEIN"/>
    <property type="match status" value="1"/>
</dbReference>
<dbReference type="GO" id="GO:0016020">
    <property type="term" value="C:membrane"/>
    <property type="evidence" value="ECO:0007669"/>
    <property type="project" value="UniProtKB-SubCell"/>
</dbReference>
<dbReference type="GO" id="GO:0007017">
    <property type="term" value="P:microtubule-based process"/>
    <property type="evidence" value="ECO:0007669"/>
    <property type="project" value="InterPro"/>
</dbReference>
<gene>
    <name evidence="9" type="ORF">LUA448_LOCUS29389</name>
</gene>